<protein>
    <submittedName>
        <fullName evidence="5">TonB dependent receptor</fullName>
    </submittedName>
</protein>
<dbReference type="Gene3D" id="2.40.170.20">
    <property type="entry name" value="TonB-dependent receptor, beta-barrel domain"/>
    <property type="match status" value="1"/>
</dbReference>
<reference evidence="5 6" key="1">
    <citation type="submission" date="2019-07" db="EMBL/GenBank/DDBJ databases">
        <title>Genomic Encyclopedia of Archaeal and Bacterial Type Strains, Phase II (KMG-II): from individual species to whole genera.</title>
        <authorList>
            <person name="Goeker M."/>
        </authorList>
    </citation>
    <scope>NUCLEOTIDE SEQUENCE [LARGE SCALE GENOMIC DNA]</scope>
    <source>
        <strain evidence="5 6">DSM 17527</strain>
    </source>
</reference>
<accession>A0A5S5BVG7</accession>
<keyword evidence="3" id="KW-0998">Cell outer membrane</keyword>
<comment type="caution">
    <text evidence="5">The sequence shown here is derived from an EMBL/GenBank/DDBJ whole genome shotgun (WGS) entry which is preliminary data.</text>
</comment>
<dbReference type="EMBL" id="VNHU01000010">
    <property type="protein sequence ID" value="TYP70979.1"/>
    <property type="molecule type" value="Genomic_DNA"/>
</dbReference>
<feature type="signal peptide" evidence="4">
    <location>
        <begin position="1"/>
        <end position="22"/>
    </location>
</feature>
<name>A0A5S5BVG7_9FLAO</name>
<dbReference type="GO" id="GO:0009279">
    <property type="term" value="C:cell outer membrane"/>
    <property type="evidence" value="ECO:0007669"/>
    <property type="project" value="UniProtKB-SubCell"/>
</dbReference>
<gene>
    <name evidence="5" type="ORF">BD809_11038</name>
</gene>
<keyword evidence="2" id="KW-0472">Membrane</keyword>
<proteinExistence type="predicted"/>
<sequence>MSIHKLLIISTCAVLYTFSLQAQEEKDKTIETDRVIVVKAYTPTISDAFKVKTIPKLGDSATYQKKELRYNIFSVPVASTFTPAKGRAADIERPKGVELYDNYATLGFGNYTSVLAEFYSNFQINRTDNFGMYLHHNSSQGGIENVALDDKFYNSFLDLNYTSRTKDFTYGFEAGIEHQIFNWYGLPENNFLTEDQILAINPEQTYYGAKVGGKLIFNDAILDKAILNYRFFGDATESSEHHVNLEPTITLDLGDQKLQTVMTFDYLNGSFEDDPNPNNFIETGIKYSRFITGINPNLIFNGDNFTLNLGASIFYSMDIENEENDFFIYPNVTASYRLLDDAVIVYAALEGELKQNTYRDAVQDNPYVSPTLTLQPTNKQYEGYLGFKGRVSDIFSYNVKGGYASQSEVPLFFLNTAQIPAVEAYDYGNSFAYRYDDLTTAFAYAELNFDINTKFKLSTIAEYFDYDTTNEVEAWNLPSIKASLRADYQITDAWYAGAQMYFVGERMDIVSNTPLITKTLDSYIDVNANLGYRFNDQLSAFIKGYNLIGDNYERWSNYPVQGIQVLGGITYKFNY</sequence>
<comment type="subcellular location">
    <subcellularLocation>
        <location evidence="1">Cell outer membrane</location>
    </subcellularLocation>
</comment>
<dbReference type="InterPro" id="IPR036942">
    <property type="entry name" value="Beta-barrel_TonB_sf"/>
</dbReference>
<dbReference type="OrthoDB" id="1264254at2"/>
<keyword evidence="5" id="KW-0675">Receptor</keyword>
<evidence type="ECO:0000256" key="2">
    <source>
        <dbReference type="ARBA" id="ARBA00023136"/>
    </source>
</evidence>
<evidence type="ECO:0000256" key="4">
    <source>
        <dbReference type="SAM" id="SignalP"/>
    </source>
</evidence>
<keyword evidence="6" id="KW-1185">Reference proteome</keyword>
<evidence type="ECO:0000313" key="5">
    <source>
        <dbReference type="EMBL" id="TYP70979.1"/>
    </source>
</evidence>
<dbReference type="AlphaFoldDB" id="A0A5S5BVG7"/>
<evidence type="ECO:0000256" key="1">
    <source>
        <dbReference type="ARBA" id="ARBA00004442"/>
    </source>
</evidence>
<organism evidence="5 6">
    <name type="scientific">Aquimarina intermedia</name>
    <dbReference type="NCBI Taxonomy" id="350814"/>
    <lineage>
        <taxon>Bacteria</taxon>
        <taxon>Pseudomonadati</taxon>
        <taxon>Bacteroidota</taxon>
        <taxon>Flavobacteriia</taxon>
        <taxon>Flavobacteriales</taxon>
        <taxon>Flavobacteriaceae</taxon>
        <taxon>Aquimarina</taxon>
    </lineage>
</organism>
<dbReference type="SUPFAM" id="SSF56935">
    <property type="entry name" value="Porins"/>
    <property type="match status" value="1"/>
</dbReference>
<evidence type="ECO:0000256" key="3">
    <source>
        <dbReference type="ARBA" id="ARBA00023237"/>
    </source>
</evidence>
<dbReference type="Proteomes" id="UP000324376">
    <property type="component" value="Unassembled WGS sequence"/>
</dbReference>
<feature type="chain" id="PRO_5024343679" evidence="4">
    <location>
        <begin position="23"/>
        <end position="575"/>
    </location>
</feature>
<dbReference type="RefSeq" id="WP_148783488.1">
    <property type="nucleotide sequence ID" value="NZ_VNHU01000010.1"/>
</dbReference>
<evidence type="ECO:0000313" key="6">
    <source>
        <dbReference type="Proteomes" id="UP000324376"/>
    </source>
</evidence>
<keyword evidence="4" id="KW-0732">Signal</keyword>